<accession>A0A4Y7SRY6</accession>
<dbReference type="OrthoDB" id="2754196at2759"/>
<evidence type="ECO:0000313" key="1">
    <source>
        <dbReference type="EMBL" id="TEB24633.1"/>
    </source>
</evidence>
<evidence type="ECO:0008006" key="3">
    <source>
        <dbReference type="Google" id="ProtNLM"/>
    </source>
</evidence>
<evidence type="ECO:0000313" key="2">
    <source>
        <dbReference type="Proteomes" id="UP000298030"/>
    </source>
</evidence>
<comment type="caution">
    <text evidence="1">The sequence shown here is derived from an EMBL/GenBank/DDBJ whole genome shotgun (WGS) entry which is preliminary data.</text>
</comment>
<dbReference type="Proteomes" id="UP000298030">
    <property type="component" value="Unassembled WGS sequence"/>
</dbReference>
<gene>
    <name evidence="1" type="ORF">FA13DRAFT_1738995</name>
</gene>
<sequence length="422" mass="46814">MSLDSPFTRYLDTNYIPHPDEVQIIKGLINDHETALHYLLRGKSSRRDGTRSFFHMASVANGGEAIRSHQDFIRLHSALISPARAVPLDESRRSTALKKETPRHPIVTITHVCHEWRELAVGIPSLWRHIHIDLSPRPSYNGYHIGSMWPINSSHRSMDLTTERVTIFLSRAAPLPIVLSCAGADAHSLEDLNFHREVTPLINILRTAQWEDVSLSIDIKTSTSPLVHLLPIPATSVATIRSVKARELKGVWGLQHVFPAGSPPLQNLQVLDLDCSGEQLLNTGPHCERLTHLSIGPARKNSGDVHSASLLVAHEALNILQGFPNLQECELRFSATYNYLSWPDLHSHASDKAEALIIQEYGSQLTEVTLGYGHLTQSALTSCLEHLKNVTSLTLSPAQTGPRPQCSAFDTRTPLESRVVVL</sequence>
<proteinExistence type="predicted"/>
<protein>
    <recommendedName>
        <fullName evidence="3">F-box domain-containing protein</fullName>
    </recommendedName>
</protein>
<reference evidence="1 2" key="1">
    <citation type="journal article" date="2019" name="Nat. Ecol. Evol.">
        <title>Megaphylogeny resolves global patterns of mushroom evolution.</title>
        <authorList>
            <person name="Varga T."/>
            <person name="Krizsan K."/>
            <person name="Foldi C."/>
            <person name="Dima B."/>
            <person name="Sanchez-Garcia M."/>
            <person name="Sanchez-Ramirez S."/>
            <person name="Szollosi G.J."/>
            <person name="Szarkandi J.G."/>
            <person name="Papp V."/>
            <person name="Albert L."/>
            <person name="Andreopoulos W."/>
            <person name="Angelini C."/>
            <person name="Antonin V."/>
            <person name="Barry K.W."/>
            <person name="Bougher N.L."/>
            <person name="Buchanan P."/>
            <person name="Buyck B."/>
            <person name="Bense V."/>
            <person name="Catcheside P."/>
            <person name="Chovatia M."/>
            <person name="Cooper J."/>
            <person name="Damon W."/>
            <person name="Desjardin D."/>
            <person name="Finy P."/>
            <person name="Geml J."/>
            <person name="Haridas S."/>
            <person name="Hughes K."/>
            <person name="Justo A."/>
            <person name="Karasinski D."/>
            <person name="Kautmanova I."/>
            <person name="Kiss B."/>
            <person name="Kocsube S."/>
            <person name="Kotiranta H."/>
            <person name="LaButti K.M."/>
            <person name="Lechner B.E."/>
            <person name="Liimatainen K."/>
            <person name="Lipzen A."/>
            <person name="Lukacs Z."/>
            <person name="Mihaltcheva S."/>
            <person name="Morgado L.N."/>
            <person name="Niskanen T."/>
            <person name="Noordeloos M.E."/>
            <person name="Ohm R.A."/>
            <person name="Ortiz-Santana B."/>
            <person name="Ovrebo C."/>
            <person name="Racz N."/>
            <person name="Riley R."/>
            <person name="Savchenko A."/>
            <person name="Shiryaev A."/>
            <person name="Soop K."/>
            <person name="Spirin V."/>
            <person name="Szebenyi C."/>
            <person name="Tomsovsky M."/>
            <person name="Tulloss R.E."/>
            <person name="Uehling J."/>
            <person name="Grigoriev I.V."/>
            <person name="Vagvolgyi C."/>
            <person name="Papp T."/>
            <person name="Martin F.M."/>
            <person name="Miettinen O."/>
            <person name="Hibbett D.S."/>
            <person name="Nagy L.G."/>
        </authorList>
    </citation>
    <scope>NUCLEOTIDE SEQUENCE [LARGE SCALE GENOMIC DNA]</scope>
    <source>
        <strain evidence="1 2">FP101781</strain>
    </source>
</reference>
<dbReference type="EMBL" id="QPFP01000064">
    <property type="protein sequence ID" value="TEB24633.1"/>
    <property type="molecule type" value="Genomic_DNA"/>
</dbReference>
<keyword evidence="2" id="KW-1185">Reference proteome</keyword>
<dbReference type="AlphaFoldDB" id="A0A4Y7SRY6"/>
<dbReference type="Gene3D" id="3.80.10.10">
    <property type="entry name" value="Ribonuclease Inhibitor"/>
    <property type="match status" value="1"/>
</dbReference>
<dbReference type="InterPro" id="IPR032675">
    <property type="entry name" value="LRR_dom_sf"/>
</dbReference>
<name>A0A4Y7SRY6_COPMI</name>
<organism evidence="1 2">
    <name type="scientific">Coprinellus micaceus</name>
    <name type="common">Glistening ink-cap mushroom</name>
    <name type="synonym">Coprinus micaceus</name>
    <dbReference type="NCBI Taxonomy" id="71717"/>
    <lineage>
        <taxon>Eukaryota</taxon>
        <taxon>Fungi</taxon>
        <taxon>Dikarya</taxon>
        <taxon>Basidiomycota</taxon>
        <taxon>Agaricomycotina</taxon>
        <taxon>Agaricomycetes</taxon>
        <taxon>Agaricomycetidae</taxon>
        <taxon>Agaricales</taxon>
        <taxon>Agaricineae</taxon>
        <taxon>Psathyrellaceae</taxon>
        <taxon>Coprinellus</taxon>
    </lineage>
</organism>